<dbReference type="EMBL" id="MW006479">
    <property type="protein sequence ID" value="QPI15100.1"/>
    <property type="molecule type" value="Genomic_DNA"/>
</dbReference>
<dbReference type="Proteomes" id="UP000594606">
    <property type="component" value="Segment"/>
</dbReference>
<sequence length="72" mass="8182">MRTYENHSFTRIERASALAKLVSPSTTLECLIVFSARVRVLDTTASQVHRQLIMSQHFRIASSVFCTEILLV</sequence>
<name>A0A7S9XFL0_9CAUD</name>
<evidence type="ECO:0000313" key="1">
    <source>
        <dbReference type="EMBL" id="QPI15100.1"/>
    </source>
</evidence>
<reference evidence="1 2" key="1">
    <citation type="submission" date="2020-09" db="EMBL/GenBank/DDBJ databases">
        <authorList>
            <person name="Makalatia K."/>
            <person name="Wagemans J."/>
        </authorList>
    </citation>
    <scope>NUCLEOTIDE SEQUENCE [LARGE SCALE GENOMIC DNA]</scope>
</reference>
<accession>A0A7S9XFL0</accession>
<evidence type="ECO:0000313" key="2">
    <source>
        <dbReference type="Proteomes" id="UP000594606"/>
    </source>
</evidence>
<proteinExistence type="predicted"/>
<gene>
    <name evidence="1" type="ORF">GECvBN5_gp084</name>
</gene>
<keyword evidence="2" id="KW-1185">Reference proteome</keyword>
<organism evidence="1 2">
    <name type="scientific">Salmonella phage GEC_vB_N5</name>
    <dbReference type="NCBI Taxonomy" id="2777378"/>
    <lineage>
        <taxon>Viruses</taxon>
        <taxon>Duplodnaviria</taxon>
        <taxon>Heunggongvirae</taxon>
        <taxon>Uroviricota</taxon>
        <taxon>Caudoviricetes</taxon>
        <taxon>Demerecviridae</taxon>
        <taxon>Markadamsvirinae</taxon>
        <taxon>Tequintavirus</taxon>
        <taxon>Tequintavirus N5</taxon>
    </lineage>
</organism>
<protein>
    <submittedName>
        <fullName evidence="1">Uncharacterized protein</fullName>
    </submittedName>
</protein>